<protein>
    <recommendedName>
        <fullName evidence="9">Membrane fusion protein (MFP) family protein</fullName>
    </recommendedName>
</protein>
<comment type="similarity">
    <text evidence="2 9">Belongs to the membrane fusion protein (MFP) (TC 8.A.1) family.</text>
</comment>
<dbReference type="InterPro" id="IPR050739">
    <property type="entry name" value="MFP"/>
</dbReference>
<evidence type="ECO:0000256" key="3">
    <source>
        <dbReference type="ARBA" id="ARBA00022448"/>
    </source>
</evidence>
<evidence type="ECO:0000256" key="1">
    <source>
        <dbReference type="ARBA" id="ARBA00004377"/>
    </source>
</evidence>
<feature type="domain" description="AprE-like beta-barrel" evidence="11">
    <location>
        <begin position="332"/>
        <end position="421"/>
    </location>
</feature>
<evidence type="ECO:0000256" key="6">
    <source>
        <dbReference type="ARBA" id="ARBA00022692"/>
    </source>
</evidence>
<dbReference type="InterPro" id="IPR010129">
    <property type="entry name" value="T1SS_HlyD"/>
</dbReference>
<gene>
    <name evidence="12" type="ORF">FDP22_11385</name>
</gene>
<keyword evidence="13" id="KW-1185">Reference proteome</keyword>
<dbReference type="Pfam" id="PF26002">
    <property type="entry name" value="Beta-barrel_AprE"/>
    <property type="match status" value="1"/>
</dbReference>
<dbReference type="NCBIfam" id="TIGR01843">
    <property type="entry name" value="type_I_hlyD"/>
    <property type="match status" value="1"/>
</dbReference>
<evidence type="ECO:0000313" key="12">
    <source>
        <dbReference type="EMBL" id="QDL93698.1"/>
    </source>
</evidence>
<keyword evidence="5 9" id="KW-0997">Cell inner membrane</keyword>
<dbReference type="GO" id="GO:0015031">
    <property type="term" value="P:protein transport"/>
    <property type="evidence" value="ECO:0007669"/>
    <property type="project" value="InterPro"/>
</dbReference>
<dbReference type="Gene3D" id="2.40.50.100">
    <property type="match status" value="1"/>
</dbReference>
<name>A0A5B8FJ06_9RHOB</name>
<accession>A0A5B8FJ06</accession>
<dbReference type="PANTHER" id="PTHR30386">
    <property type="entry name" value="MEMBRANE FUSION SUBUNIT OF EMRAB-TOLC MULTIDRUG EFFLUX PUMP"/>
    <property type="match status" value="1"/>
</dbReference>
<dbReference type="Proteomes" id="UP000305888">
    <property type="component" value="Chromosome"/>
</dbReference>
<evidence type="ECO:0000313" key="13">
    <source>
        <dbReference type="Proteomes" id="UP000305888"/>
    </source>
</evidence>
<keyword evidence="8" id="KW-0472">Membrane</keyword>
<dbReference type="PANTHER" id="PTHR30386:SF17">
    <property type="entry name" value="ALKALINE PROTEASE SECRETION PROTEIN APRE"/>
    <property type="match status" value="1"/>
</dbReference>
<sequence>MPPRAPKRPAPPRPSRTWSATRPLAIGVAALFVLVFGFGVWGAMASISGAVIATGALQVEAERQVIQHPDGGVVGEILVRDGDVVDAGQILLRLDDKLLRSELNIVEGQLFEIWARTGRLAAERDQADTITWPDELVELAATRPEVRKLMTGQQALFEARRDTRLKQIAALQERKLQTDQQVTGGEAQLDALKTQLSLIQEELEDQITLQKKGLTQASRVLSLQREEARLKGEVGELITTIAQSKGRIAEIEIEVLSVDDQAREDAITQMRDLEYREVELRERRLSSTERLSRLDVRAPLAGIIYGNTVHALHSVIRAADPIMYVIPTGGGLVISSRIETIHIDEVHVGQPAILRFSAFNSRETPEITGTIQQVSADSFTDDQRGISYYEARIRPDDGEIEKLTGRELIPGMPVEAYIQTGERSALSYFTKPVMDYFNKAFREE</sequence>
<evidence type="ECO:0000256" key="4">
    <source>
        <dbReference type="ARBA" id="ARBA00022475"/>
    </source>
</evidence>
<keyword evidence="3 9" id="KW-0813">Transport</keyword>
<evidence type="ECO:0000256" key="9">
    <source>
        <dbReference type="RuleBase" id="RU365093"/>
    </source>
</evidence>
<dbReference type="AlphaFoldDB" id="A0A5B8FJ06"/>
<dbReference type="Gene3D" id="2.40.30.170">
    <property type="match status" value="1"/>
</dbReference>
<dbReference type="EMBL" id="CP040818">
    <property type="protein sequence ID" value="QDL93698.1"/>
    <property type="molecule type" value="Genomic_DNA"/>
</dbReference>
<evidence type="ECO:0000259" key="11">
    <source>
        <dbReference type="Pfam" id="PF26002"/>
    </source>
</evidence>
<keyword evidence="4 9" id="KW-1003">Cell membrane</keyword>
<evidence type="ECO:0000256" key="7">
    <source>
        <dbReference type="ARBA" id="ARBA00022989"/>
    </source>
</evidence>
<feature type="domain" description="AprE-like long alpha-helical hairpin" evidence="10">
    <location>
        <begin position="100"/>
        <end position="288"/>
    </location>
</feature>
<dbReference type="InterPro" id="IPR058781">
    <property type="entry name" value="HH_AprE-like"/>
</dbReference>
<organism evidence="12 13">
    <name type="scientific">Paroceanicella profunda</name>
    <dbReference type="NCBI Taxonomy" id="2579971"/>
    <lineage>
        <taxon>Bacteria</taxon>
        <taxon>Pseudomonadati</taxon>
        <taxon>Pseudomonadota</taxon>
        <taxon>Alphaproteobacteria</taxon>
        <taxon>Rhodobacterales</taxon>
        <taxon>Paracoccaceae</taxon>
        <taxon>Paroceanicella</taxon>
    </lineage>
</organism>
<dbReference type="KEGG" id="ppru:FDP22_11385"/>
<comment type="subcellular location">
    <subcellularLocation>
        <location evidence="1 9">Cell inner membrane</location>
        <topology evidence="1 9">Single-pass membrane protein</topology>
    </subcellularLocation>
</comment>
<evidence type="ECO:0000256" key="8">
    <source>
        <dbReference type="ARBA" id="ARBA00023136"/>
    </source>
</evidence>
<dbReference type="GO" id="GO:0005886">
    <property type="term" value="C:plasma membrane"/>
    <property type="evidence" value="ECO:0007669"/>
    <property type="project" value="UniProtKB-SubCell"/>
</dbReference>
<dbReference type="Pfam" id="PF25994">
    <property type="entry name" value="HH_AprE"/>
    <property type="match status" value="1"/>
</dbReference>
<dbReference type="OrthoDB" id="9810980at2"/>
<evidence type="ECO:0000256" key="5">
    <source>
        <dbReference type="ARBA" id="ARBA00022519"/>
    </source>
</evidence>
<evidence type="ECO:0000259" key="10">
    <source>
        <dbReference type="Pfam" id="PF25994"/>
    </source>
</evidence>
<dbReference type="PRINTS" id="PR01490">
    <property type="entry name" value="RTXTOXIND"/>
</dbReference>
<keyword evidence="6" id="KW-0812">Transmembrane</keyword>
<proteinExistence type="inferred from homology"/>
<evidence type="ECO:0000256" key="2">
    <source>
        <dbReference type="ARBA" id="ARBA00009477"/>
    </source>
</evidence>
<keyword evidence="7" id="KW-1133">Transmembrane helix</keyword>
<dbReference type="InterPro" id="IPR058982">
    <property type="entry name" value="Beta-barrel_AprE"/>
</dbReference>
<reference evidence="12 13" key="1">
    <citation type="submission" date="2019-06" db="EMBL/GenBank/DDBJ databases">
        <title>Genome sequence of Rhodobacteraceae bacterium D4M1.</title>
        <authorList>
            <person name="Cao J."/>
        </authorList>
    </citation>
    <scope>NUCLEOTIDE SEQUENCE [LARGE SCALE GENOMIC DNA]</scope>
    <source>
        <strain evidence="12 13">D4M1</strain>
    </source>
</reference>